<dbReference type="RefSeq" id="WP_184099497.1">
    <property type="nucleotide sequence ID" value="NZ_JACIJH010000010.1"/>
</dbReference>
<name>A0A7W9B761_9SPHN</name>
<evidence type="ECO:0000313" key="2">
    <source>
        <dbReference type="Proteomes" id="UP000537161"/>
    </source>
</evidence>
<reference evidence="1 2" key="1">
    <citation type="submission" date="2020-08" db="EMBL/GenBank/DDBJ databases">
        <title>Genomic Encyclopedia of Type Strains, Phase IV (KMG-IV): sequencing the most valuable type-strain genomes for metagenomic binning, comparative biology and taxonomic classification.</title>
        <authorList>
            <person name="Goeker M."/>
        </authorList>
    </citation>
    <scope>NUCLEOTIDE SEQUENCE [LARGE SCALE GENOMIC DNA]</scope>
    <source>
        <strain evidence="1 2">DSM 27163</strain>
    </source>
</reference>
<proteinExistence type="predicted"/>
<sequence length="84" mass="9638">MFKRLFVDHPKSVDENYIEHFGVASRFGLTMIRGGLCALVHAFVPGWCITTGSDTIQRLNRIMVEQRRAKGRAVMQMQTVDWVI</sequence>
<dbReference type="AlphaFoldDB" id="A0A7W9B761"/>
<accession>A0A7W9B761</accession>
<organism evidence="1 2">
    <name type="scientific">Sphingopyxis panaciterrulae</name>
    <dbReference type="NCBI Taxonomy" id="462372"/>
    <lineage>
        <taxon>Bacteria</taxon>
        <taxon>Pseudomonadati</taxon>
        <taxon>Pseudomonadota</taxon>
        <taxon>Alphaproteobacteria</taxon>
        <taxon>Sphingomonadales</taxon>
        <taxon>Sphingomonadaceae</taxon>
        <taxon>Sphingopyxis</taxon>
    </lineage>
</organism>
<dbReference type="EMBL" id="JACIJH010000010">
    <property type="protein sequence ID" value="MBB5707529.1"/>
    <property type="molecule type" value="Genomic_DNA"/>
</dbReference>
<dbReference type="Proteomes" id="UP000537161">
    <property type="component" value="Unassembled WGS sequence"/>
</dbReference>
<dbReference type="Pfam" id="PF19883">
    <property type="entry name" value="DUF6356"/>
    <property type="match status" value="1"/>
</dbReference>
<comment type="caution">
    <text evidence="1">The sequence shown here is derived from an EMBL/GenBank/DDBJ whole genome shotgun (WGS) entry which is preliminary data.</text>
</comment>
<evidence type="ECO:0000313" key="1">
    <source>
        <dbReference type="EMBL" id="MBB5707529.1"/>
    </source>
</evidence>
<protein>
    <recommendedName>
        <fullName evidence="3">Capsule biosynthesis protein</fullName>
    </recommendedName>
</protein>
<gene>
    <name evidence="1" type="ORF">FHR21_002896</name>
</gene>
<evidence type="ECO:0008006" key="3">
    <source>
        <dbReference type="Google" id="ProtNLM"/>
    </source>
</evidence>
<keyword evidence="2" id="KW-1185">Reference proteome</keyword>
<dbReference type="InterPro" id="IPR045936">
    <property type="entry name" value="DUF6356"/>
</dbReference>